<dbReference type="AlphaFoldDB" id="A0A183GTB3"/>
<dbReference type="WBParaSite" id="HPBE_0002593301-mRNA-1">
    <property type="protein sequence ID" value="HPBE_0002593301-mRNA-1"/>
    <property type="gene ID" value="HPBE_0002593301"/>
</dbReference>
<evidence type="ECO:0000313" key="5">
    <source>
        <dbReference type="WBParaSite" id="HPBE_0002593301-mRNA-1"/>
    </source>
</evidence>
<dbReference type="EMBL" id="UZAH01038868">
    <property type="protein sequence ID" value="VDP54770.1"/>
    <property type="molecule type" value="Genomic_DNA"/>
</dbReference>
<evidence type="ECO:0000256" key="1">
    <source>
        <dbReference type="SAM" id="SignalP"/>
    </source>
</evidence>
<accession>A0A3P8EJI8</accession>
<dbReference type="Pfam" id="PF04155">
    <property type="entry name" value="Ground-like"/>
    <property type="match status" value="1"/>
</dbReference>
<gene>
    <name evidence="3" type="ORF">HPBE_LOCUS25932</name>
</gene>
<proteinExistence type="predicted"/>
<feature type="signal peptide" evidence="1">
    <location>
        <begin position="1"/>
        <end position="21"/>
    </location>
</feature>
<keyword evidence="1" id="KW-0732">Signal</keyword>
<evidence type="ECO:0000259" key="2">
    <source>
        <dbReference type="Pfam" id="PF04155"/>
    </source>
</evidence>
<dbReference type="Proteomes" id="UP000050761">
    <property type="component" value="Unassembled WGS sequence"/>
</dbReference>
<name>A0A183GTB3_HELPZ</name>
<evidence type="ECO:0000313" key="3">
    <source>
        <dbReference type="EMBL" id="VDP54770.1"/>
    </source>
</evidence>
<protein>
    <submittedName>
        <fullName evidence="5">Ground-like domain-containing protein</fullName>
    </submittedName>
</protein>
<feature type="domain" description="Ground-like" evidence="2">
    <location>
        <begin position="63"/>
        <end position="133"/>
    </location>
</feature>
<sequence length="135" mass="14249">MSYTNLVAASILLAMVIPSAGMFFGGGGGGCGGGGGGCGGGCGRKKRSTDDMDEIRFEAGHSDQLCNNPELKRFIRKHMVADPMTSKMNIVKALFPEGDHFFVVCTTGESLYSAPRSSIFCSHAALNHTCYVFGI</sequence>
<accession>A0A183GTB3</accession>
<dbReference type="OrthoDB" id="5841743at2759"/>
<evidence type="ECO:0000313" key="4">
    <source>
        <dbReference type="Proteomes" id="UP000050761"/>
    </source>
</evidence>
<dbReference type="InterPro" id="IPR007284">
    <property type="entry name" value="Ground-like_dom"/>
</dbReference>
<reference evidence="5" key="2">
    <citation type="submission" date="2019-09" db="UniProtKB">
        <authorList>
            <consortium name="WormBaseParasite"/>
        </authorList>
    </citation>
    <scope>IDENTIFICATION</scope>
</reference>
<feature type="chain" id="PRO_5044552275" evidence="1">
    <location>
        <begin position="22"/>
        <end position="135"/>
    </location>
</feature>
<organism evidence="4 5">
    <name type="scientific">Heligmosomoides polygyrus</name>
    <name type="common">Parasitic roundworm</name>
    <dbReference type="NCBI Taxonomy" id="6339"/>
    <lineage>
        <taxon>Eukaryota</taxon>
        <taxon>Metazoa</taxon>
        <taxon>Ecdysozoa</taxon>
        <taxon>Nematoda</taxon>
        <taxon>Chromadorea</taxon>
        <taxon>Rhabditida</taxon>
        <taxon>Rhabditina</taxon>
        <taxon>Rhabditomorpha</taxon>
        <taxon>Strongyloidea</taxon>
        <taxon>Heligmosomidae</taxon>
        <taxon>Heligmosomoides</taxon>
    </lineage>
</organism>
<keyword evidence="4" id="KW-1185">Reference proteome</keyword>
<reference evidence="3 4" key="1">
    <citation type="submission" date="2018-11" db="EMBL/GenBank/DDBJ databases">
        <authorList>
            <consortium name="Pathogen Informatics"/>
        </authorList>
    </citation>
    <scope>NUCLEOTIDE SEQUENCE [LARGE SCALE GENOMIC DNA]</scope>
</reference>